<feature type="domain" description="DUF7708" evidence="3">
    <location>
        <begin position="84"/>
        <end position="200"/>
    </location>
</feature>
<evidence type="ECO:0000259" key="3">
    <source>
        <dbReference type="Pfam" id="PF24809"/>
    </source>
</evidence>
<dbReference type="Proteomes" id="UP000754883">
    <property type="component" value="Unassembled WGS sequence"/>
</dbReference>
<evidence type="ECO:0008006" key="7">
    <source>
        <dbReference type="Google" id="ProtNLM"/>
    </source>
</evidence>
<organism evidence="5 6">
    <name type="scientific">Clonostachys byssicola</name>
    <dbReference type="NCBI Taxonomy" id="160290"/>
    <lineage>
        <taxon>Eukaryota</taxon>
        <taxon>Fungi</taxon>
        <taxon>Dikarya</taxon>
        <taxon>Ascomycota</taxon>
        <taxon>Pezizomycotina</taxon>
        <taxon>Sordariomycetes</taxon>
        <taxon>Hypocreomycetidae</taxon>
        <taxon>Hypocreales</taxon>
        <taxon>Bionectriaceae</taxon>
        <taxon>Clonostachys</taxon>
    </lineage>
</organism>
<dbReference type="Pfam" id="PF22939">
    <property type="entry name" value="WHD_GPIID"/>
    <property type="match status" value="1"/>
</dbReference>
<accession>A0A9N9UT88</accession>
<dbReference type="InterPro" id="IPR056884">
    <property type="entry name" value="NPHP3-like_N"/>
</dbReference>
<dbReference type="Gene3D" id="3.40.50.300">
    <property type="entry name" value="P-loop containing nucleotide triphosphate hydrolases"/>
    <property type="match status" value="1"/>
</dbReference>
<dbReference type="InterPro" id="IPR036770">
    <property type="entry name" value="Ankyrin_rpt-contain_sf"/>
</dbReference>
<evidence type="ECO:0000313" key="5">
    <source>
        <dbReference type="EMBL" id="CAG9996117.1"/>
    </source>
</evidence>
<dbReference type="Pfam" id="PF24809">
    <property type="entry name" value="DUF7708"/>
    <property type="match status" value="1"/>
</dbReference>
<evidence type="ECO:0000259" key="4">
    <source>
        <dbReference type="Pfam" id="PF24883"/>
    </source>
</evidence>
<dbReference type="Pfam" id="PF24883">
    <property type="entry name" value="NPHP3_N"/>
    <property type="match status" value="1"/>
</dbReference>
<evidence type="ECO:0000259" key="2">
    <source>
        <dbReference type="Pfam" id="PF22939"/>
    </source>
</evidence>
<feature type="domain" description="GPI inositol-deacylase winged helix" evidence="2">
    <location>
        <begin position="529"/>
        <end position="605"/>
    </location>
</feature>
<protein>
    <recommendedName>
        <fullName evidence="7">Vegetative incompatibility protein HET-E-1</fullName>
    </recommendedName>
</protein>
<keyword evidence="6" id="KW-1185">Reference proteome</keyword>
<dbReference type="Gene3D" id="1.25.40.20">
    <property type="entry name" value="Ankyrin repeat-containing domain"/>
    <property type="match status" value="1"/>
</dbReference>
<dbReference type="EMBL" id="CABFNO020001538">
    <property type="protein sequence ID" value="CAG9996117.1"/>
    <property type="molecule type" value="Genomic_DNA"/>
</dbReference>
<dbReference type="PANTHER" id="PTHR10039">
    <property type="entry name" value="AMELOGENIN"/>
    <property type="match status" value="1"/>
</dbReference>
<sequence length="1171" mass="134488">MAAAAPDIIQEAFAKAAREFQKSLNNDKLYREIVKTQSVDDFYDATDKLQAEQAKTGRLRHLSKIRPYLNRLEDFCDAINIFHVKPEITAVLWGPIRLLIQLTSTLTQSLDAIINITGEIGSLLPEFKLMATLFSENQVIKDVAVLFFRDILDFYLIALKFFGMNRWRYLFESVWPKQREKIKIVTGYIERHASLMRREVQYEQLRGEHKARQEAIEHFEQTEKIERRQEFDRAMTRLNPTFYYRDFDRICDLTYAGTDKWLLEHPLASKWLDTTERSSNLLWLSGIPGAGKTFLAGAAIKAGRHRHKTAFAFLSHAHTATTSALSVIHSIIIQFAVEDEDLQSLVSQASTTELKMNLDSAAKLLRDLVQYIGPNYIVVDGIDEIVQREQTRLLRKLVDLCQDCHETRVLISSRGEDHITKVLEPKASVIRVHEQNSESIGIFVTQWTKQWLQNRDFLPEYQQEIESLLAPLSSKAEGMFLYVRIMISCIEPLSEIHEIRDELRVLPESLEEAYGRIFRRIHSYQSLAAQAKCRALLGWICCSPMPMTLREIEQALLVSSNPQGPCRVSSTLNILELCGPIVEVIDGFVNVVHFTVKEYITSPSIENFIDITESKLSLVLFCIRYLCQSHHDIPMDVSDFRTRFIAGDYRLHYYASTMWLDLVVDYLQQKEPEGVSPELIAALNTLMETRKNDNFDASNLLNGRWHSPLQKLQSINERLFDFVRHFSQLSHKRSSLHLQLSEAKSWVVYDTTTIHFTSGLLYKEIDEVMCNDKGHVENCHCTIINRQYGDRVFKCDYLSCPGRRIGFGSRGVRASHHESHSPAWKCDRPSCHYSKLGFLSKRMRDDHQHSHLEEDPTETALLQQDTGQHHAPLSEVVHFNRISEMENRLREARHNSEILKEAPPLIAKFGSWEMTELAAPVLGDNLFHQAAKVAMESGDNDKMEWLVDKAEIFGFSFEIFTIKSCPDALITAMETEYISMRDCYKHGVWKLYGSRGARDCRFALECCLTARVFAATNLSTDREDFLLDICDELALKAGLPGARNKAQTMLRRALEYLTKTTYSIRLGKALLKYGADVNARFYHRPTPLQFACQQSSSAAAEFAKFLLYEGADTDADWFKGETAYQMIDLEGAKNISQWLGMNWEDLVERVKKDREDGILYPGSFPTSNERD</sequence>
<dbReference type="OrthoDB" id="21416at2759"/>
<dbReference type="SUPFAM" id="SSF52540">
    <property type="entry name" value="P-loop containing nucleoside triphosphate hydrolases"/>
    <property type="match status" value="1"/>
</dbReference>
<dbReference type="InterPro" id="IPR027417">
    <property type="entry name" value="P-loop_NTPase"/>
</dbReference>
<keyword evidence="1" id="KW-0677">Repeat</keyword>
<dbReference type="PANTHER" id="PTHR10039:SF14">
    <property type="entry name" value="NACHT DOMAIN-CONTAINING PROTEIN"/>
    <property type="match status" value="1"/>
</dbReference>
<dbReference type="SUPFAM" id="SSF48403">
    <property type="entry name" value="Ankyrin repeat"/>
    <property type="match status" value="1"/>
</dbReference>
<gene>
    <name evidence="5" type="ORF">CBYS24578_00014359</name>
</gene>
<comment type="caution">
    <text evidence="5">The sequence shown here is derived from an EMBL/GenBank/DDBJ whole genome shotgun (WGS) entry which is preliminary data.</text>
</comment>
<reference evidence="5 6" key="2">
    <citation type="submission" date="2021-10" db="EMBL/GenBank/DDBJ databases">
        <authorList>
            <person name="Piombo E."/>
        </authorList>
    </citation>
    <scope>NUCLEOTIDE SEQUENCE [LARGE SCALE GENOMIC DNA]</scope>
</reference>
<evidence type="ECO:0000313" key="6">
    <source>
        <dbReference type="Proteomes" id="UP000754883"/>
    </source>
</evidence>
<feature type="domain" description="Nephrocystin 3-like N-terminal" evidence="4">
    <location>
        <begin position="257"/>
        <end position="414"/>
    </location>
</feature>
<dbReference type="InterPro" id="IPR054471">
    <property type="entry name" value="GPIID_WHD"/>
</dbReference>
<proteinExistence type="predicted"/>
<dbReference type="AlphaFoldDB" id="A0A9N9UT88"/>
<evidence type="ECO:0000256" key="1">
    <source>
        <dbReference type="ARBA" id="ARBA00022737"/>
    </source>
</evidence>
<name>A0A9N9UT88_9HYPO</name>
<reference evidence="6" key="1">
    <citation type="submission" date="2019-06" db="EMBL/GenBank/DDBJ databases">
        <authorList>
            <person name="Broberg M."/>
        </authorList>
    </citation>
    <scope>NUCLEOTIDE SEQUENCE [LARGE SCALE GENOMIC DNA]</scope>
</reference>
<dbReference type="InterPro" id="IPR056125">
    <property type="entry name" value="DUF7708"/>
</dbReference>